<feature type="transmembrane region" description="Helical" evidence="5">
    <location>
        <begin position="259"/>
        <end position="279"/>
    </location>
</feature>
<keyword evidence="4 5" id="KW-0472">Membrane</keyword>
<feature type="transmembrane region" description="Helical" evidence="5">
    <location>
        <begin position="171"/>
        <end position="189"/>
    </location>
</feature>
<sequence length="317" mass="35204">MPEHSESTPSIFANLTVPFSILLISMVSCLLPRILSNSKIVRKYFSMVNVFNSGLQLSTIIVDLIPHMNLKKGDHHHASDLYPFVASGVCFIALVAIDSIFLHPSEEEPTKKQSENHNKEVLQHLHHHKCLHNHTSSQHEELAHQHGGDCHESLGTCNTGAISKSQTKAKAFLYLFAISVHSFFEGLGFEINLKHIPLLAGLIFHKILESFAIGASVHESIFSNSSKMFLLLIYSVLTPAAIMLRGLSIFTKHTALKQWTMGLCLGALMFVVFFEVIGHSFHGGKDNIRKVFSISFGYVLGCTAIILSHGHGHHHHH</sequence>
<feature type="transmembrane region" description="Helical" evidence="5">
    <location>
        <begin position="12"/>
        <end position="32"/>
    </location>
</feature>
<feature type="transmembrane region" description="Helical" evidence="5">
    <location>
        <begin position="195"/>
        <end position="217"/>
    </location>
</feature>
<dbReference type="OMA" id="AGCAFIF"/>
<dbReference type="HOGENOM" id="CLU_040462_3_0_1"/>
<dbReference type="AlphaFoldDB" id="L2GMN9"/>
<evidence type="ECO:0000256" key="1">
    <source>
        <dbReference type="ARBA" id="ARBA00004141"/>
    </source>
</evidence>
<keyword evidence="7" id="KW-1185">Reference proteome</keyword>
<keyword evidence="2 5" id="KW-0812">Transmembrane</keyword>
<dbReference type="GO" id="GO:0005385">
    <property type="term" value="F:zinc ion transmembrane transporter activity"/>
    <property type="evidence" value="ECO:0007669"/>
    <property type="project" value="TreeGrafter"/>
</dbReference>
<name>L2GMN9_VITCO</name>
<evidence type="ECO:0000313" key="7">
    <source>
        <dbReference type="Proteomes" id="UP000011082"/>
    </source>
</evidence>
<dbReference type="VEuPathDB" id="MicrosporidiaDB:VICG_01088"/>
<dbReference type="STRING" id="993615.L2GMN9"/>
<dbReference type="RefSeq" id="XP_007604534.1">
    <property type="nucleotide sequence ID" value="XM_007604472.1"/>
</dbReference>
<reference evidence="7" key="1">
    <citation type="submission" date="2011-05" db="EMBL/GenBank/DDBJ databases">
        <title>The genome sequence of Vittaforma corneae strain ATCC 50505.</title>
        <authorList>
            <consortium name="The Broad Institute Genome Sequencing Platform"/>
            <person name="Cuomo C."/>
            <person name="Didier E."/>
            <person name="Bowers L."/>
            <person name="Young S.K."/>
            <person name="Zeng Q."/>
            <person name="Gargeya S."/>
            <person name="Fitzgerald M."/>
            <person name="Haas B."/>
            <person name="Abouelleil A."/>
            <person name="Alvarado L."/>
            <person name="Arachchi H.M."/>
            <person name="Berlin A."/>
            <person name="Chapman S.B."/>
            <person name="Gearin G."/>
            <person name="Goldberg J."/>
            <person name="Griggs A."/>
            <person name="Gujja S."/>
            <person name="Hansen M."/>
            <person name="Heiman D."/>
            <person name="Howarth C."/>
            <person name="Larimer J."/>
            <person name="Lui A."/>
            <person name="MacDonald P.J.P."/>
            <person name="McCowen C."/>
            <person name="Montmayeur A."/>
            <person name="Murphy C."/>
            <person name="Neiman D."/>
            <person name="Pearson M."/>
            <person name="Priest M."/>
            <person name="Roberts A."/>
            <person name="Saif S."/>
            <person name="Shea T."/>
            <person name="Sisk P."/>
            <person name="Stolte C."/>
            <person name="Sykes S."/>
            <person name="Wortman J."/>
            <person name="Nusbaum C."/>
            <person name="Birren B."/>
        </authorList>
    </citation>
    <scope>NUCLEOTIDE SEQUENCE [LARGE SCALE GENOMIC DNA]</scope>
    <source>
        <strain evidence="7">ATCC 50505</strain>
    </source>
</reference>
<gene>
    <name evidence="6" type="ORF">VICG_01088</name>
</gene>
<dbReference type="PANTHER" id="PTHR11040">
    <property type="entry name" value="ZINC/IRON TRANSPORTER"/>
    <property type="match status" value="1"/>
</dbReference>
<feature type="transmembrane region" description="Helical" evidence="5">
    <location>
        <begin position="44"/>
        <end position="62"/>
    </location>
</feature>
<evidence type="ECO:0000256" key="2">
    <source>
        <dbReference type="ARBA" id="ARBA00022692"/>
    </source>
</evidence>
<dbReference type="OrthoDB" id="448280at2759"/>
<evidence type="ECO:0008006" key="8">
    <source>
        <dbReference type="Google" id="ProtNLM"/>
    </source>
</evidence>
<evidence type="ECO:0000256" key="3">
    <source>
        <dbReference type="ARBA" id="ARBA00022989"/>
    </source>
</evidence>
<feature type="transmembrane region" description="Helical" evidence="5">
    <location>
        <begin position="82"/>
        <end position="102"/>
    </location>
</feature>
<comment type="subcellular location">
    <subcellularLocation>
        <location evidence="1">Membrane</location>
        <topology evidence="1">Multi-pass membrane protein</topology>
    </subcellularLocation>
</comment>
<dbReference type="PANTHER" id="PTHR11040:SF44">
    <property type="entry name" value="PROTEIN ZNTC-RELATED"/>
    <property type="match status" value="1"/>
</dbReference>
<evidence type="ECO:0000313" key="6">
    <source>
        <dbReference type="EMBL" id="ELA41904.1"/>
    </source>
</evidence>
<organism evidence="6 7">
    <name type="scientific">Vittaforma corneae (strain ATCC 50505)</name>
    <name type="common">Microsporidian parasite</name>
    <name type="synonym">Nosema corneum</name>
    <dbReference type="NCBI Taxonomy" id="993615"/>
    <lineage>
        <taxon>Eukaryota</taxon>
        <taxon>Fungi</taxon>
        <taxon>Fungi incertae sedis</taxon>
        <taxon>Microsporidia</taxon>
        <taxon>Nosematidae</taxon>
        <taxon>Vittaforma</taxon>
    </lineage>
</organism>
<keyword evidence="3 5" id="KW-1133">Transmembrane helix</keyword>
<dbReference type="InParanoid" id="L2GMN9"/>
<dbReference type="Pfam" id="PF02535">
    <property type="entry name" value="Zip"/>
    <property type="match status" value="1"/>
</dbReference>
<dbReference type="EMBL" id="JH370137">
    <property type="protein sequence ID" value="ELA41904.1"/>
    <property type="molecule type" value="Genomic_DNA"/>
</dbReference>
<dbReference type="Proteomes" id="UP000011082">
    <property type="component" value="Unassembled WGS sequence"/>
</dbReference>
<evidence type="ECO:0000256" key="4">
    <source>
        <dbReference type="ARBA" id="ARBA00023136"/>
    </source>
</evidence>
<dbReference type="GeneID" id="19881799"/>
<evidence type="ECO:0000256" key="5">
    <source>
        <dbReference type="SAM" id="Phobius"/>
    </source>
</evidence>
<protein>
    <recommendedName>
        <fullName evidence="8">Zinc/iron permease</fullName>
    </recommendedName>
</protein>
<dbReference type="InterPro" id="IPR003689">
    <property type="entry name" value="ZIP"/>
</dbReference>
<accession>L2GMN9</accession>
<feature type="transmembrane region" description="Helical" evidence="5">
    <location>
        <begin position="291"/>
        <end position="310"/>
    </location>
</feature>
<feature type="transmembrane region" description="Helical" evidence="5">
    <location>
        <begin position="229"/>
        <end position="247"/>
    </location>
</feature>
<proteinExistence type="predicted"/>
<dbReference type="GO" id="GO:0016020">
    <property type="term" value="C:membrane"/>
    <property type="evidence" value="ECO:0007669"/>
    <property type="project" value="UniProtKB-SubCell"/>
</dbReference>